<keyword evidence="6" id="KW-1185">Reference proteome</keyword>
<dbReference type="InterPro" id="IPR036770">
    <property type="entry name" value="Ankyrin_rpt-contain_sf"/>
</dbReference>
<dbReference type="PROSITE" id="PS50088">
    <property type="entry name" value="ANK_REPEAT"/>
    <property type="match status" value="4"/>
</dbReference>
<evidence type="ECO:0000256" key="4">
    <source>
        <dbReference type="SAM" id="MobiDB-lite"/>
    </source>
</evidence>
<name>A0A8B6CNR1_MYTGA</name>
<dbReference type="SMART" id="SM00248">
    <property type="entry name" value="ANK"/>
    <property type="match status" value="6"/>
</dbReference>
<reference evidence="5" key="1">
    <citation type="submission" date="2018-11" db="EMBL/GenBank/DDBJ databases">
        <authorList>
            <person name="Alioto T."/>
            <person name="Alioto T."/>
        </authorList>
    </citation>
    <scope>NUCLEOTIDE SEQUENCE</scope>
</reference>
<protein>
    <submittedName>
        <fullName evidence="5">Uncharacterized protein</fullName>
    </submittedName>
</protein>
<evidence type="ECO:0000313" key="5">
    <source>
        <dbReference type="EMBL" id="VDI07818.1"/>
    </source>
</evidence>
<feature type="compositionally biased region" description="Pro residues" evidence="4">
    <location>
        <begin position="24"/>
        <end position="36"/>
    </location>
</feature>
<dbReference type="PROSITE" id="PS50297">
    <property type="entry name" value="ANK_REP_REGION"/>
    <property type="match status" value="4"/>
</dbReference>
<gene>
    <name evidence="5" type="ORF">MGAL_10B040620</name>
</gene>
<feature type="repeat" description="ANK" evidence="3">
    <location>
        <begin position="145"/>
        <end position="177"/>
    </location>
</feature>
<evidence type="ECO:0000313" key="6">
    <source>
        <dbReference type="Proteomes" id="UP000596742"/>
    </source>
</evidence>
<feature type="compositionally biased region" description="Polar residues" evidence="4">
    <location>
        <begin position="1"/>
        <end position="12"/>
    </location>
</feature>
<dbReference type="PANTHER" id="PTHR24189">
    <property type="entry name" value="MYOTROPHIN"/>
    <property type="match status" value="1"/>
</dbReference>
<feature type="repeat" description="ANK" evidence="3">
    <location>
        <begin position="274"/>
        <end position="306"/>
    </location>
</feature>
<dbReference type="InterPro" id="IPR002110">
    <property type="entry name" value="Ankyrin_rpt"/>
</dbReference>
<evidence type="ECO:0000256" key="2">
    <source>
        <dbReference type="ARBA" id="ARBA00023043"/>
    </source>
</evidence>
<dbReference type="AlphaFoldDB" id="A0A8B6CNR1"/>
<dbReference type="Proteomes" id="UP000596742">
    <property type="component" value="Unassembled WGS sequence"/>
</dbReference>
<proteinExistence type="predicted"/>
<dbReference type="Pfam" id="PF12796">
    <property type="entry name" value="Ank_2"/>
    <property type="match status" value="2"/>
</dbReference>
<keyword evidence="1" id="KW-0677">Repeat</keyword>
<feature type="non-terminal residue" evidence="5">
    <location>
        <position position="341"/>
    </location>
</feature>
<evidence type="ECO:0000256" key="3">
    <source>
        <dbReference type="PROSITE-ProRule" id="PRU00023"/>
    </source>
</evidence>
<feature type="repeat" description="ANK" evidence="3">
    <location>
        <begin position="112"/>
        <end position="144"/>
    </location>
</feature>
<dbReference type="PANTHER" id="PTHR24189:SF50">
    <property type="entry name" value="ANKYRIN REPEAT AND SOCS BOX PROTEIN 2"/>
    <property type="match status" value="1"/>
</dbReference>
<dbReference type="PRINTS" id="PR01415">
    <property type="entry name" value="ANKYRIN"/>
</dbReference>
<dbReference type="OrthoDB" id="10071127at2759"/>
<feature type="region of interest" description="Disordered" evidence="4">
    <location>
        <begin position="1"/>
        <end position="36"/>
    </location>
</feature>
<evidence type="ECO:0000256" key="1">
    <source>
        <dbReference type="ARBA" id="ARBA00022737"/>
    </source>
</evidence>
<accession>A0A8B6CNR1</accession>
<dbReference type="SUPFAM" id="SSF48403">
    <property type="entry name" value="Ankyrin repeat"/>
    <property type="match status" value="1"/>
</dbReference>
<organism evidence="5 6">
    <name type="scientific">Mytilus galloprovincialis</name>
    <name type="common">Mediterranean mussel</name>
    <dbReference type="NCBI Taxonomy" id="29158"/>
    <lineage>
        <taxon>Eukaryota</taxon>
        <taxon>Metazoa</taxon>
        <taxon>Spiralia</taxon>
        <taxon>Lophotrochozoa</taxon>
        <taxon>Mollusca</taxon>
        <taxon>Bivalvia</taxon>
        <taxon>Autobranchia</taxon>
        <taxon>Pteriomorphia</taxon>
        <taxon>Mytilida</taxon>
        <taxon>Mytiloidea</taxon>
        <taxon>Mytilidae</taxon>
        <taxon>Mytilinae</taxon>
        <taxon>Mytilus</taxon>
    </lineage>
</organism>
<dbReference type="InterPro" id="IPR050745">
    <property type="entry name" value="Multifunctional_regulatory"/>
</dbReference>
<sequence length="341" mass="37795">NQQQQPSTNLPVTPTKPRFFQPICPSPTPPIPPPPKNYTVDYKHAKYYSSDSAIDSPDLSGNSITMTTNDDLDELSKLDQLGLNLHAPHAKDNEIVEILIQNGAIVNSTDKYGWTPLHKAAYSGYVHRTKVLISKNAMVNAATNDMRTALHLATEAVHHEIIFVLINAHANVNAKNNENQTALHVTKDKQVAEMLIKNGADANSRDIHVSMYYSGNTPLHQAAYNGQNDTMKYLIRIGANTSVQNNKNETPLDLAKNLEVAEIIIRNGDDVNSRGDSALHVAASKLDSNAVKCLISLGANVSARNNEGQTPLDILEETYKTSHWYIEETKYDWLYSSIKQR</sequence>
<feature type="repeat" description="ANK" evidence="3">
    <location>
        <begin position="214"/>
        <end position="246"/>
    </location>
</feature>
<dbReference type="Pfam" id="PF00023">
    <property type="entry name" value="Ank"/>
    <property type="match status" value="1"/>
</dbReference>
<dbReference type="Gene3D" id="1.25.40.20">
    <property type="entry name" value="Ankyrin repeat-containing domain"/>
    <property type="match status" value="4"/>
</dbReference>
<comment type="caution">
    <text evidence="5">The sequence shown here is derived from an EMBL/GenBank/DDBJ whole genome shotgun (WGS) entry which is preliminary data.</text>
</comment>
<dbReference type="EMBL" id="UYJE01002107">
    <property type="protein sequence ID" value="VDI07818.1"/>
    <property type="molecule type" value="Genomic_DNA"/>
</dbReference>
<keyword evidence="2 3" id="KW-0040">ANK repeat</keyword>